<dbReference type="eggNOG" id="ENOG5032EXC">
    <property type="taxonomic scope" value="Bacteria"/>
</dbReference>
<reference evidence="2 3" key="1">
    <citation type="journal article" date="2009" name="Stand. Genomic Sci.">
        <title>Complete genome sequence of Actinosynnema mirum type strain (101).</title>
        <authorList>
            <person name="Land M."/>
            <person name="Lapidus A."/>
            <person name="Mayilraj S."/>
            <person name="Chen F."/>
            <person name="Copeland A."/>
            <person name="Del Rio T.G."/>
            <person name="Nolan M."/>
            <person name="Lucas S."/>
            <person name="Tice H."/>
            <person name="Cheng J.F."/>
            <person name="Chertkov O."/>
            <person name="Bruce D."/>
            <person name="Goodwin L."/>
            <person name="Pitluck S."/>
            <person name="Rohde M."/>
            <person name="Goker M."/>
            <person name="Pati A."/>
            <person name="Ivanova N."/>
            <person name="Mavromatis K."/>
            <person name="Chen A."/>
            <person name="Palaniappan K."/>
            <person name="Hauser L."/>
            <person name="Chang Y.J."/>
            <person name="Jeffries C.C."/>
            <person name="Brettin T."/>
            <person name="Detter J.C."/>
            <person name="Han C."/>
            <person name="Chain P."/>
            <person name="Tindall B.J."/>
            <person name="Bristow J."/>
            <person name="Eisen J.A."/>
            <person name="Markowitz V."/>
            <person name="Hugenholtz P."/>
            <person name="Kyrpides N.C."/>
            <person name="Klenk H.P."/>
        </authorList>
    </citation>
    <scope>NUCLEOTIDE SEQUENCE [LARGE SCALE GENOMIC DNA]</scope>
    <source>
        <strain evidence="3">ATCC 29888 / DSM 43827 / JCM 3225 / NBRC 14064 / NCIMB 13271 / NRRL B-12336 / IMRU 3971 / 101</strain>
    </source>
</reference>
<proteinExistence type="predicted"/>
<evidence type="ECO:0000313" key="2">
    <source>
        <dbReference type="EMBL" id="ACU36042.1"/>
    </source>
</evidence>
<dbReference type="Proteomes" id="UP000002213">
    <property type="component" value="Chromosome"/>
</dbReference>
<evidence type="ECO:0000259" key="1">
    <source>
        <dbReference type="Pfam" id="PF14024"/>
    </source>
</evidence>
<dbReference type="InterPro" id="IPR025334">
    <property type="entry name" value="DUF4240"/>
</dbReference>
<protein>
    <recommendedName>
        <fullName evidence="1">DUF4240 domain-containing protein</fullName>
    </recommendedName>
</protein>
<organism evidence="2 3">
    <name type="scientific">Actinosynnema mirum (strain ATCC 29888 / DSM 43827 / JCM 3225 / NBRC 14064 / NCIMB 13271 / NRRL B-12336 / IMRU 3971 / 101)</name>
    <dbReference type="NCBI Taxonomy" id="446462"/>
    <lineage>
        <taxon>Bacteria</taxon>
        <taxon>Bacillati</taxon>
        <taxon>Actinomycetota</taxon>
        <taxon>Actinomycetes</taxon>
        <taxon>Pseudonocardiales</taxon>
        <taxon>Pseudonocardiaceae</taxon>
        <taxon>Actinosynnema</taxon>
    </lineage>
</organism>
<dbReference type="HOGENOM" id="CLU_1559676_0_0_11"/>
<name>C6WGX4_ACTMD</name>
<dbReference type="KEGG" id="ami:Amir_2097"/>
<evidence type="ECO:0000313" key="3">
    <source>
        <dbReference type="Proteomes" id="UP000002213"/>
    </source>
</evidence>
<accession>C6WGX4</accession>
<dbReference type="STRING" id="446462.Amir_2097"/>
<keyword evidence="3" id="KW-1185">Reference proteome</keyword>
<dbReference type="EMBL" id="CP001630">
    <property type="protein sequence ID" value="ACU36042.1"/>
    <property type="molecule type" value="Genomic_DNA"/>
</dbReference>
<dbReference type="Pfam" id="PF14024">
    <property type="entry name" value="DUF4240"/>
    <property type="match status" value="1"/>
</dbReference>
<dbReference type="AlphaFoldDB" id="C6WGX4"/>
<gene>
    <name evidence="2" type="ordered locus">Amir_2097</name>
</gene>
<sequence length="181" mass="19198">MTGGVGGGELSDPAASFPGMGENGTWELLERVWAGAAPEALAAREALLTGGGDRVEAAAVLEAHLPGFLARLREACEGASSAELVAHDAVVERALWELDREDVHAVLDGSDDGFLYARGFVVALGRRYWEAVLDDPGVGVEDAECERMCYFFAHLHDEKFGGWPPRTGISRETGANAAGWA</sequence>
<feature type="domain" description="DUF4240" evidence="1">
    <location>
        <begin position="67"/>
        <end position="137"/>
    </location>
</feature>